<evidence type="ECO:0000313" key="8">
    <source>
        <dbReference type="EMBL" id="BAK15807.1"/>
    </source>
</evidence>
<keyword evidence="2" id="KW-0229">DNA integration</keyword>
<keyword evidence="4" id="KW-0233">DNA recombination</keyword>
<dbReference type="PANTHER" id="PTHR30349">
    <property type="entry name" value="PHAGE INTEGRASE-RELATED"/>
    <property type="match status" value="1"/>
</dbReference>
<dbReference type="Pfam" id="PF14659">
    <property type="entry name" value="Phage_int_SAM_3"/>
    <property type="match status" value="1"/>
</dbReference>
<evidence type="ECO:0000256" key="2">
    <source>
        <dbReference type="ARBA" id="ARBA00022908"/>
    </source>
</evidence>
<dbReference type="InterPro" id="IPR010998">
    <property type="entry name" value="Integrase_recombinase_N"/>
</dbReference>
<dbReference type="InterPro" id="IPR013762">
    <property type="entry name" value="Integrase-like_cat_sf"/>
</dbReference>
<keyword evidence="9" id="KW-1185">Reference proteome</keyword>
<evidence type="ECO:0000256" key="5">
    <source>
        <dbReference type="PROSITE-ProRule" id="PRU01248"/>
    </source>
</evidence>
<protein>
    <submittedName>
        <fullName evidence="8">Integrase</fullName>
    </submittedName>
</protein>
<dbReference type="InterPro" id="IPR011010">
    <property type="entry name" value="DNA_brk_join_enz"/>
</dbReference>
<keyword evidence="3 5" id="KW-0238">DNA-binding</keyword>
<dbReference type="EMBL" id="AP012157">
    <property type="protein sequence ID" value="BAK15807.1"/>
    <property type="molecule type" value="Genomic_DNA"/>
</dbReference>
<dbReference type="PANTHER" id="PTHR30349:SF64">
    <property type="entry name" value="PROPHAGE INTEGRASE INTD-RELATED"/>
    <property type="match status" value="1"/>
</dbReference>
<evidence type="ECO:0000259" key="7">
    <source>
        <dbReference type="PROSITE" id="PS51900"/>
    </source>
</evidence>
<dbReference type="PATRIC" id="fig|1002809.3.peg.1396"/>
<reference evidence="8 9" key="2">
    <citation type="journal article" date="2012" name="J. Biosci. Bioeng.">
        <title>Complete genome sequence and characterization of the N-acylhomoserine lactone-degrading gene of the potato leaf-associated Solibacillus silvestris.</title>
        <authorList>
            <person name="Morohoshi T."/>
            <person name="Tominaga Y."/>
            <person name="Someya N."/>
            <person name="Ikeda T."/>
        </authorList>
    </citation>
    <scope>NUCLEOTIDE SEQUENCE [LARGE SCALE GENOMIC DNA]</scope>
    <source>
        <strain evidence="8 9">StLB046</strain>
    </source>
</reference>
<proteinExistence type="inferred from homology"/>
<feature type="domain" description="Core-binding (CB)" evidence="7">
    <location>
        <begin position="51"/>
        <end position="133"/>
    </location>
</feature>
<evidence type="ECO:0000256" key="4">
    <source>
        <dbReference type="ARBA" id="ARBA00023172"/>
    </source>
</evidence>
<name>F2F2G9_SOLSS</name>
<dbReference type="Proteomes" id="UP000006691">
    <property type="component" value="Chromosome"/>
</dbReference>
<dbReference type="InterPro" id="IPR002104">
    <property type="entry name" value="Integrase_catalytic"/>
</dbReference>
<dbReference type="eggNOG" id="COG0582">
    <property type="taxonomic scope" value="Bacteria"/>
</dbReference>
<dbReference type="GO" id="GO:0003677">
    <property type="term" value="F:DNA binding"/>
    <property type="evidence" value="ECO:0007669"/>
    <property type="project" value="UniProtKB-UniRule"/>
</dbReference>
<organism evidence="8 9">
    <name type="scientific">Solibacillus silvestris (strain StLB046)</name>
    <name type="common">Bacillus silvestris</name>
    <dbReference type="NCBI Taxonomy" id="1002809"/>
    <lineage>
        <taxon>Bacteria</taxon>
        <taxon>Bacillati</taxon>
        <taxon>Bacillota</taxon>
        <taxon>Bacilli</taxon>
        <taxon>Bacillales</taxon>
        <taxon>Caryophanaceae</taxon>
        <taxon>Solibacillus</taxon>
    </lineage>
</organism>
<feature type="domain" description="Tyr recombinase" evidence="6">
    <location>
        <begin position="155"/>
        <end position="344"/>
    </location>
</feature>
<accession>F2F2G9</accession>
<dbReference type="GO" id="GO:0006310">
    <property type="term" value="P:DNA recombination"/>
    <property type="evidence" value="ECO:0007669"/>
    <property type="project" value="UniProtKB-KW"/>
</dbReference>
<evidence type="ECO:0000256" key="3">
    <source>
        <dbReference type="ARBA" id="ARBA00023125"/>
    </source>
</evidence>
<dbReference type="InterPro" id="IPR050090">
    <property type="entry name" value="Tyrosine_recombinase_XerCD"/>
</dbReference>
<dbReference type="Gene3D" id="1.10.150.130">
    <property type="match status" value="1"/>
</dbReference>
<dbReference type="Pfam" id="PF00589">
    <property type="entry name" value="Phage_integrase"/>
    <property type="match status" value="1"/>
</dbReference>
<dbReference type="HOGENOM" id="CLU_027562_17_0_9"/>
<dbReference type="RefSeq" id="WP_014823260.1">
    <property type="nucleotide sequence ID" value="NC_018065.1"/>
</dbReference>
<evidence type="ECO:0000313" key="9">
    <source>
        <dbReference type="Proteomes" id="UP000006691"/>
    </source>
</evidence>
<dbReference type="SUPFAM" id="SSF56349">
    <property type="entry name" value="DNA breaking-rejoining enzymes"/>
    <property type="match status" value="1"/>
</dbReference>
<reference evidence="9" key="1">
    <citation type="submission" date="2011-04" db="EMBL/GenBank/DDBJ databases">
        <title>Genome sequence of Solibacillus silvestris StLB046.</title>
        <authorList>
            <person name="Morohoshi T."/>
            <person name="Someya N."/>
            <person name="Ikeda T."/>
        </authorList>
    </citation>
    <scope>NUCLEOTIDE SEQUENCE [LARGE SCALE GENOMIC DNA]</scope>
    <source>
        <strain evidence="9">StLB046</strain>
    </source>
</reference>
<dbReference type="Gene3D" id="1.10.443.10">
    <property type="entry name" value="Intergrase catalytic core"/>
    <property type="match status" value="1"/>
</dbReference>
<sequence length="363" mass="42583">MSVYKDKERNTYYFITRINGKQVKRRGFKTKKEALLAEAQLENEGNVEQIISFEFIADEYMKWYKTRRKESSFKKLRSVITVHLKPYFKKKALHTIRQRDIIKFHDHLIETKLSAATAKKIHQILSALFNFAIKNEYTKDNPARVVGNIEMKENKHMNYWTLDEFKAFIKQVDNIVYHTLFMTLYYSGMRTGELVALTWSDIDFTNNTINVNKTLAGTKITTTKTESSTRIITMPNHIMHLLGKLKLHQASKYGFEPKMNYCVFGKFTRYMSKTALDNNYRKYIELSDVKRIRLHDFRHSHASYLINKGVIISVVAARLGHANVSMTLDTYSHLYPSTEKEAVAHMEDDFKPAQIIEFKQKTE</sequence>
<dbReference type="PROSITE" id="PS51900">
    <property type="entry name" value="CB"/>
    <property type="match status" value="1"/>
</dbReference>
<dbReference type="AlphaFoldDB" id="F2F2G9"/>
<evidence type="ECO:0000256" key="1">
    <source>
        <dbReference type="ARBA" id="ARBA00008857"/>
    </source>
</evidence>
<gene>
    <name evidence="8" type="ordered locus">SSIL_1384</name>
</gene>
<dbReference type="InterPro" id="IPR004107">
    <property type="entry name" value="Integrase_SAM-like_N"/>
</dbReference>
<dbReference type="KEGG" id="siv:SSIL_1384"/>
<dbReference type="Pfam" id="PF14657">
    <property type="entry name" value="Arm-DNA-bind_4"/>
    <property type="match status" value="1"/>
</dbReference>
<dbReference type="GO" id="GO:0015074">
    <property type="term" value="P:DNA integration"/>
    <property type="evidence" value="ECO:0007669"/>
    <property type="project" value="UniProtKB-KW"/>
</dbReference>
<comment type="similarity">
    <text evidence="1">Belongs to the 'phage' integrase family.</text>
</comment>
<dbReference type="PROSITE" id="PS51898">
    <property type="entry name" value="TYR_RECOMBINASE"/>
    <property type="match status" value="1"/>
</dbReference>
<dbReference type="InterPro" id="IPR028259">
    <property type="entry name" value="AP2-like_int_N"/>
</dbReference>
<dbReference type="STRING" id="1002809.SSIL_1384"/>
<dbReference type="InterPro" id="IPR044068">
    <property type="entry name" value="CB"/>
</dbReference>
<dbReference type="CDD" id="cd01189">
    <property type="entry name" value="INT_ICEBs1_C_like"/>
    <property type="match status" value="1"/>
</dbReference>
<evidence type="ECO:0000259" key="6">
    <source>
        <dbReference type="PROSITE" id="PS51898"/>
    </source>
</evidence>